<evidence type="ECO:0000256" key="1">
    <source>
        <dbReference type="SAM" id="MobiDB-lite"/>
    </source>
</evidence>
<gene>
    <name evidence="2" type="ORF">PR048_028938</name>
</gene>
<reference evidence="2 3" key="1">
    <citation type="submission" date="2023-02" db="EMBL/GenBank/DDBJ databases">
        <title>LHISI_Scaffold_Assembly.</title>
        <authorList>
            <person name="Stuart O.P."/>
            <person name="Cleave R."/>
            <person name="Magrath M.J.L."/>
            <person name="Mikheyev A.S."/>
        </authorList>
    </citation>
    <scope>NUCLEOTIDE SEQUENCE [LARGE SCALE GENOMIC DNA]</scope>
    <source>
        <strain evidence="2">Daus_M_001</strain>
        <tissue evidence="2">Leg muscle</tissue>
    </source>
</reference>
<name>A0ABQ9GCK6_9NEOP</name>
<dbReference type="Proteomes" id="UP001159363">
    <property type="component" value="Chromosome 12"/>
</dbReference>
<sequence>MQRRGNWKSRENRPEASSGTIPTCENPPGIDPDSPRREASSLTTRPPVTLDLGPGFSDGVTLPKCVKHGWANSEGQVAEEDGGASKVLTLPGNRRYLTIPQVAQEMCRRIRMATVTSVYRFQETIPQLKEMESIHIPLLSSQSQYRRLRKQQLKGPLIHHQPLDNLNTARVGRGVEWLDYSATTKANRAQVPAGLLPDSRMWELWWAKPLVGGLSRGSPVSPALPIRRCCILTSLQFHRLTRSRY</sequence>
<protein>
    <submittedName>
        <fullName evidence="2">Uncharacterized protein</fullName>
    </submittedName>
</protein>
<organism evidence="2 3">
    <name type="scientific">Dryococelus australis</name>
    <dbReference type="NCBI Taxonomy" id="614101"/>
    <lineage>
        <taxon>Eukaryota</taxon>
        <taxon>Metazoa</taxon>
        <taxon>Ecdysozoa</taxon>
        <taxon>Arthropoda</taxon>
        <taxon>Hexapoda</taxon>
        <taxon>Insecta</taxon>
        <taxon>Pterygota</taxon>
        <taxon>Neoptera</taxon>
        <taxon>Polyneoptera</taxon>
        <taxon>Phasmatodea</taxon>
        <taxon>Verophasmatodea</taxon>
        <taxon>Anareolatae</taxon>
        <taxon>Phasmatidae</taxon>
        <taxon>Eurycanthinae</taxon>
        <taxon>Dryococelus</taxon>
    </lineage>
</organism>
<dbReference type="EMBL" id="JARBHB010000013">
    <property type="protein sequence ID" value="KAJ8869927.1"/>
    <property type="molecule type" value="Genomic_DNA"/>
</dbReference>
<accession>A0ABQ9GCK6</accession>
<keyword evidence="3" id="KW-1185">Reference proteome</keyword>
<comment type="caution">
    <text evidence="2">The sequence shown here is derived from an EMBL/GenBank/DDBJ whole genome shotgun (WGS) entry which is preliminary data.</text>
</comment>
<feature type="region of interest" description="Disordered" evidence="1">
    <location>
        <begin position="1"/>
        <end position="54"/>
    </location>
</feature>
<proteinExistence type="predicted"/>
<evidence type="ECO:0000313" key="2">
    <source>
        <dbReference type="EMBL" id="KAJ8869927.1"/>
    </source>
</evidence>
<evidence type="ECO:0000313" key="3">
    <source>
        <dbReference type="Proteomes" id="UP001159363"/>
    </source>
</evidence>